<evidence type="ECO:0000313" key="2">
    <source>
        <dbReference type="Proteomes" id="UP001279734"/>
    </source>
</evidence>
<accession>A0AAD3XQM0</accession>
<dbReference type="EMBL" id="BSYO01000013">
    <property type="protein sequence ID" value="GMH13872.1"/>
    <property type="molecule type" value="Genomic_DNA"/>
</dbReference>
<dbReference type="AlphaFoldDB" id="A0AAD3XQM0"/>
<sequence length="272" mass="29594">MIEAQPVNHYSGWYPGYIDKNPCKDIGVPSEKVHKGPRGPVPLPCLTEPVAATSRLGSLGLQWFGSKRQERPRKDNTSAPSLGRTMFLQFHMVLGTSLSSNWIFGFIFDGLKDLPRAPQELSEVSVADQVLDFPLQGLAVLGGMPQSPNVRKSIIQGSQGQGPDLLSDTRLGSQLLTRFPRVAAISVTLLPDGRSFRLSFCTFKTLRLVILFSRNVCSSDGLNFLKGLGVPGCQVLEKLPNRQRGNEGAQLHLVGELGDSASLSNEAVEELL</sequence>
<protein>
    <submittedName>
        <fullName evidence="1">Uncharacterized protein</fullName>
    </submittedName>
</protein>
<proteinExistence type="predicted"/>
<keyword evidence="2" id="KW-1185">Reference proteome</keyword>
<evidence type="ECO:0000313" key="1">
    <source>
        <dbReference type="EMBL" id="GMH13872.1"/>
    </source>
</evidence>
<gene>
    <name evidence="1" type="ORF">Nepgr_015713</name>
</gene>
<comment type="caution">
    <text evidence="1">The sequence shown here is derived from an EMBL/GenBank/DDBJ whole genome shotgun (WGS) entry which is preliminary data.</text>
</comment>
<organism evidence="1 2">
    <name type="scientific">Nepenthes gracilis</name>
    <name type="common">Slender pitcher plant</name>
    <dbReference type="NCBI Taxonomy" id="150966"/>
    <lineage>
        <taxon>Eukaryota</taxon>
        <taxon>Viridiplantae</taxon>
        <taxon>Streptophyta</taxon>
        <taxon>Embryophyta</taxon>
        <taxon>Tracheophyta</taxon>
        <taxon>Spermatophyta</taxon>
        <taxon>Magnoliopsida</taxon>
        <taxon>eudicotyledons</taxon>
        <taxon>Gunneridae</taxon>
        <taxon>Pentapetalae</taxon>
        <taxon>Caryophyllales</taxon>
        <taxon>Nepenthaceae</taxon>
        <taxon>Nepenthes</taxon>
    </lineage>
</organism>
<reference evidence="1" key="1">
    <citation type="submission" date="2023-05" db="EMBL/GenBank/DDBJ databases">
        <title>Nepenthes gracilis genome sequencing.</title>
        <authorList>
            <person name="Fukushima K."/>
        </authorList>
    </citation>
    <scope>NUCLEOTIDE SEQUENCE</scope>
    <source>
        <strain evidence="1">SING2019-196</strain>
    </source>
</reference>
<dbReference type="Proteomes" id="UP001279734">
    <property type="component" value="Unassembled WGS sequence"/>
</dbReference>
<name>A0AAD3XQM0_NEPGR</name>